<evidence type="ECO:0000313" key="1">
    <source>
        <dbReference type="EMBL" id="RLK57959.1"/>
    </source>
</evidence>
<reference evidence="1 2" key="1">
    <citation type="submission" date="2018-10" db="EMBL/GenBank/DDBJ databases">
        <title>Genomic Encyclopedia of Archaeal and Bacterial Type Strains, Phase II (KMG-II): from individual species to whole genera.</title>
        <authorList>
            <person name="Goeker M."/>
        </authorList>
    </citation>
    <scope>NUCLEOTIDE SEQUENCE [LARGE SCALE GENOMIC DNA]</scope>
    <source>
        <strain evidence="1 2">DSM 45657</strain>
    </source>
</reference>
<protein>
    <submittedName>
        <fullName evidence="1">Uncharacterized protein</fullName>
    </submittedName>
</protein>
<keyword evidence="2" id="KW-1185">Reference proteome</keyword>
<dbReference type="Proteomes" id="UP000282454">
    <property type="component" value="Unassembled WGS sequence"/>
</dbReference>
<comment type="caution">
    <text evidence="1">The sequence shown here is derived from an EMBL/GenBank/DDBJ whole genome shotgun (WGS) entry which is preliminary data.</text>
</comment>
<dbReference type="RefSeq" id="WP_121392454.1">
    <property type="nucleotide sequence ID" value="NZ_RCDD01000003.1"/>
</dbReference>
<sequence>MYAPTLDVYAKLNTGCPMSYETNTAGETEFTLGGGMNGAVVLTFTGDTLHDFLAVATAATALPASDESSSDAGTSAHHAK</sequence>
<proteinExistence type="predicted"/>
<name>A0A421B0M4_9PSEU</name>
<accession>A0A421B0M4</accession>
<dbReference type="EMBL" id="RCDD01000003">
    <property type="protein sequence ID" value="RLK57959.1"/>
    <property type="molecule type" value="Genomic_DNA"/>
</dbReference>
<dbReference type="AlphaFoldDB" id="A0A421B0M4"/>
<gene>
    <name evidence="1" type="ORF">CLV68_4050</name>
</gene>
<evidence type="ECO:0000313" key="2">
    <source>
        <dbReference type="Proteomes" id="UP000282454"/>
    </source>
</evidence>
<organism evidence="1 2">
    <name type="scientific">Actinokineospora cianjurensis</name>
    <dbReference type="NCBI Taxonomy" id="585224"/>
    <lineage>
        <taxon>Bacteria</taxon>
        <taxon>Bacillati</taxon>
        <taxon>Actinomycetota</taxon>
        <taxon>Actinomycetes</taxon>
        <taxon>Pseudonocardiales</taxon>
        <taxon>Pseudonocardiaceae</taxon>
        <taxon>Actinokineospora</taxon>
    </lineage>
</organism>